<feature type="compositionally biased region" description="Basic and acidic residues" evidence="1">
    <location>
        <begin position="182"/>
        <end position="196"/>
    </location>
</feature>
<keyword evidence="2" id="KW-0732">Signal</keyword>
<dbReference type="RefSeq" id="WP_367767771.1">
    <property type="nucleotide sequence ID" value="NZ_JBFNXR010000012.1"/>
</dbReference>
<accession>A0ABV3R7F2</accession>
<protein>
    <submittedName>
        <fullName evidence="3">Uncharacterized protein</fullName>
    </submittedName>
</protein>
<feature type="chain" id="PRO_5047458675" evidence="2">
    <location>
        <begin position="22"/>
        <end position="221"/>
    </location>
</feature>
<name>A0ABV3R7F2_9SPHN</name>
<evidence type="ECO:0000256" key="2">
    <source>
        <dbReference type="SAM" id="SignalP"/>
    </source>
</evidence>
<evidence type="ECO:0000313" key="4">
    <source>
        <dbReference type="Proteomes" id="UP001556118"/>
    </source>
</evidence>
<feature type="region of interest" description="Disordered" evidence="1">
    <location>
        <begin position="175"/>
        <end position="221"/>
    </location>
</feature>
<reference evidence="3 4" key="1">
    <citation type="submission" date="2024-06" db="EMBL/GenBank/DDBJ databases">
        <title>Novosphingobium rhizovicinus M1R2S20.</title>
        <authorList>
            <person name="Sun J.-Q."/>
        </authorList>
    </citation>
    <scope>NUCLEOTIDE SEQUENCE [LARGE SCALE GENOMIC DNA]</scope>
    <source>
        <strain evidence="3 4">M1R2S20</strain>
    </source>
</reference>
<evidence type="ECO:0000313" key="3">
    <source>
        <dbReference type="EMBL" id="MEW9853649.1"/>
    </source>
</evidence>
<comment type="caution">
    <text evidence="3">The sequence shown here is derived from an EMBL/GenBank/DDBJ whole genome shotgun (WGS) entry which is preliminary data.</text>
</comment>
<sequence length="221" mass="23822">MHKLLLSALAASALTTGAAHAADQDRPITQYEPGVADVAKTPVTDLNLDRREIPALLIEAQTRPYSLQNLGKCSQLITAVEEFNAILGPDLDLPQEERARFSEGRIAQSVIGSFIPFRGIIREISGANKQERELLAAIQAGLARRGFLKGVGAARGCRYPASPATPAIVAQYEADLMAEEEKDGKNDSDGKKEDANKQSSPAARERGVTYTSEPVVQPTRK</sequence>
<proteinExistence type="predicted"/>
<keyword evidence="4" id="KW-1185">Reference proteome</keyword>
<feature type="signal peptide" evidence="2">
    <location>
        <begin position="1"/>
        <end position="21"/>
    </location>
</feature>
<dbReference type="Proteomes" id="UP001556118">
    <property type="component" value="Unassembled WGS sequence"/>
</dbReference>
<evidence type="ECO:0000256" key="1">
    <source>
        <dbReference type="SAM" id="MobiDB-lite"/>
    </source>
</evidence>
<organism evidence="3 4">
    <name type="scientific">Novosphingobium rhizovicinum</name>
    <dbReference type="NCBI Taxonomy" id="3228928"/>
    <lineage>
        <taxon>Bacteria</taxon>
        <taxon>Pseudomonadati</taxon>
        <taxon>Pseudomonadota</taxon>
        <taxon>Alphaproteobacteria</taxon>
        <taxon>Sphingomonadales</taxon>
        <taxon>Sphingomonadaceae</taxon>
        <taxon>Novosphingobium</taxon>
    </lineage>
</organism>
<gene>
    <name evidence="3" type="ORF">ABUH87_00375</name>
</gene>
<dbReference type="EMBL" id="JBFNXR010000012">
    <property type="protein sequence ID" value="MEW9853649.1"/>
    <property type="molecule type" value="Genomic_DNA"/>
</dbReference>